<feature type="domain" description="C2H2-type" evidence="13">
    <location>
        <begin position="250"/>
        <end position="279"/>
    </location>
</feature>
<dbReference type="Pfam" id="PF00096">
    <property type="entry name" value="zf-C2H2"/>
    <property type="match status" value="2"/>
</dbReference>
<dbReference type="PANTHER" id="PTHR24379">
    <property type="entry name" value="KRAB AND ZINC FINGER DOMAIN-CONTAINING"/>
    <property type="match status" value="1"/>
</dbReference>
<proteinExistence type="inferred from homology"/>
<evidence type="ECO:0000256" key="11">
    <source>
        <dbReference type="PROSITE-ProRule" id="PRU00042"/>
    </source>
</evidence>
<evidence type="ECO:0000259" key="13">
    <source>
        <dbReference type="PROSITE" id="PS50157"/>
    </source>
</evidence>
<dbReference type="EMBL" id="BGPR01015390">
    <property type="protein sequence ID" value="GBN69040.1"/>
    <property type="molecule type" value="Genomic_DNA"/>
</dbReference>
<feature type="domain" description="C2H2-type" evidence="13">
    <location>
        <begin position="280"/>
        <end position="307"/>
    </location>
</feature>
<evidence type="ECO:0000256" key="9">
    <source>
        <dbReference type="ARBA" id="ARBA00023163"/>
    </source>
</evidence>
<comment type="similarity">
    <text evidence="2">Belongs to the krueppel C2H2-type zinc-finger protein family.</text>
</comment>
<sequence>MSRNEERNRKPLIEFTLPTKDENMASENSSSPDTSGAEFRLSHESDGDFSALDLLLSSIWSTRDKPPQDVGVVEEERQVTRFEAFCDLENNPSTTLALNVPLNPHIHRSEQLACECRNEELCEDIPLEKIQIAESTEDSNDVGKLNRAYSPYFPPGHSIKNRYPGNIIGVSRLTERQIKVDNYSPKLPCETSNSSDSNNFSNEFNTTNSVTQQTGECSEIPTHGECSKNASILRAILLKQSRVIISKKVFICTNRKCQRKFTNKLTFIAHMQKHDEPIPYKCDQCSKKFLFKSKLREHCVVHRTEKPFKCDHCDYASKRENNLIEHIMRCHGSQLDAYFSKKVNMTSKRGLKCKNCTRIFTNKLALRIHMENHDGPNPHKCNQCPKKFSFERSLRKHYVVHSEEKPFKCDFCDYESKWKESVTRHIKRCHTSQLKVYFS</sequence>
<feature type="region of interest" description="Disordered" evidence="12">
    <location>
        <begin position="1"/>
        <end position="41"/>
    </location>
</feature>
<name>A0A4Y2R0R2_ARAVE</name>
<dbReference type="GO" id="GO:0005634">
    <property type="term" value="C:nucleus"/>
    <property type="evidence" value="ECO:0007669"/>
    <property type="project" value="UniProtKB-SubCell"/>
</dbReference>
<gene>
    <name evidence="14" type="primary">ZNF728</name>
    <name evidence="14" type="ORF">AVEN_178218_1</name>
</gene>
<accession>A0A4Y2R0R2</accession>
<dbReference type="SMART" id="SM00355">
    <property type="entry name" value="ZnF_C2H2"/>
    <property type="match status" value="6"/>
</dbReference>
<evidence type="ECO:0000313" key="15">
    <source>
        <dbReference type="Proteomes" id="UP000499080"/>
    </source>
</evidence>
<evidence type="ECO:0000256" key="3">
    <source>
        <dbReference type="ARBA" id="ARBA00022723"/>
    </source>
</evidence>
<dbReference type="GO" id="GO:0003677">
    <property type="term" value="F:DNA binding"/>
    <property type="evidence" value="ECO:0007669"/>
    <property type="project" value="UniProtKB-KW"/>
</dbReference>
<comment type="caution">
    <text evidence="14">The sequence shown here is derived from an EMBL/GenBank/DDBJ whole genome shotgun (WGS) entry which is preliminary data.</text>
</comment>
<evidence type="ECO:0000256" key="7">
    <source>
        <dbReference type="ARBA" id="ARBA00023015"/>
    </source>
</evidence>
<dbReference type="Pfam" id="PF13909">
    <property type="entry name" value="zf-H2C2_5"/>
    <property type="match status" value="1"/>
</dbReference>
<feature type="domain" description="C2H2-type" evidence="13">
    <location>
        <begin position="379"/>
        <end position="406"/>
    </location>
</feature>
<evidence type="ECO:0000256" key="1">
    <source>
        <dbReference type="ARBA" id="ARBA00004123"/>
    </source>
</evidence>
<keyword evidence="8" id="KW-0238">DNA-binding</keyword>
<protein>
    <submittedName>
        <fullName evidence="14">Zinc finger protein 728</fullName>
    </submittedName>
</protein>
<keyword evidence="7" id="KW-0805">Transcription regulation</keyword>
<evidence type="ECO:0000256" key="4">
    <source>
        <dbReference type="ARBA" id="ARBA00022737"/>
    </source>
</evidence>
<keyword evidence="9" id="KW-0804">Transcription</keyword>
<dbReference type="PROSITE" id="PS00028">
    <property type="entry name" value="ZINC_FINGER_C2H2_1"/>
    <property type="match status" value="4"/>
</dbReference>
<comment type="subcellular location">
    <subcellularLocation>
        <location evidence="1">Nucleus</location>
    </subcellularLocation>
</comment>
<evidence type="ECO:0000256" key="8">
    <source>
        <dbReference type="ARBA" id="ARBA00023125"/>
    </source>
</evidence>
<dbReference type="InterPro" id="IPR013087">
    <property type="entry name" value="Znf_C2H2_type"/>
</dbReference>
<evidence type="ECO:0000256" key="10">
    <source>
        <dbReference type="ARBA" id="ARBA00023242"/>
    </source>
</evidence>
<evidence type="ECO:0000256" key="2">
    <source>
        <dbReference type="ARBA" id="ARBA00006991"/>
    </source>
</evidence>
<dbReference type="PROSITE" id="PS50157">
    <property type="entry name" value="ZINC_FINGER_C2H2_2"/>
    <property type="match status" value="4"/>
</dbReference>
<dbReference type="Proteomes" id="UP000499080">
    <property type="component" value="Unassembled WGS sequence"/>
</dbReference>
<keyword evidence="3" id="KW-0479">Metal-binding</keyword>
<reference evidence="14 15" key="1">
    <citation type="journal article" date="2019" name="Sci. Rep.">
        <title>Orb-weaving spider Araneus ventricosus genome elucidates the spidroin gene catalogue.</title>
        <authorList>
            <person name="Kono N."/>
            <person name="Nakamura H."/>
            <person name="Ohtoshi R."/>
            <person name="Moran D.A.P."/>
            <person name="Shinohara A."/>
            <person name="Yoshida Y."/>
            <person name="Fujiwara M."/>
            <person name="Mori M."/>
            <person name="Tomita M."/>
            <person name="Arakawa K."/>
        </authorList>
    </citation>
    <scope>NUCLEOTIDE SEQUENCE [LARGE SCALE GENOMIC DNA]</scope>
</reference>
<feature type="domain" description="C2H2-type" evidence="13">
    <location>
        <begin position="351"/>
        <end position="378"/>
    </location>
</feature>
<dbReference type="GO" id="GO:0008270">
    <property type="term" value="F:zinc ion binding"/>
    <property type="evidence" value="ECO:0007669"/>
    <property type="project" value="UniProtKB-KW"/>
</dbReference>
<evidence type="ECO:0000313" key="14">
    <source>
        <dbReference type="EMBL" id="GBN69040.1"/>
    </source>
</evidence>
<evidence type="ECO:0000256" key="5">
    <source>
        <dbReference type="ARBA" id="ARBA00022771"/>
    </source>
</evidence>
<dbReference type="SUPFAM" id="SSF57667">
    <property type="entry name" value="beta-beta-alpha zinc fingers"/>
    <property type="match status" value="4"/>
</dbReference>
<keyword evidence="5 11" id="KW-0863">Zinc-finger</keyword>
<evidence type="ECO:0000256" key="6">
    <source>
        <dbReference type="ARBA" id="ARBA00022833"/>
    </source>
</evidence>
<organism evidence="14 15">
    <name type="scientific">Araneus ventricosus</name>
    <name type="common">Orbweaver spider</name>
    <name type="synonym">Epeira ventricosa</name>
    <dbReference type="NCBI Taxonomy" id="182803"/>
    <lineage>
        <taxon>Eukaryota</taxon>
        <taxon>Metazoa</taxon>
        <taxon>Ecdysozoa</taxon>
        <taxon>Arthropoda</taxon>
        <taxon>Chelicerata</taxon>
        <taxon>Arachnida</taxon>
        <taxon>Araneae</taxon>
        <taxon>Araneomorphae</taxon>
        <taxon>Entelegynae</taxon>
        <taxon>Araneoidea</taxon>
        <taxon>Araneidae</taxon>
        <taxon>Araneus</taxon>
    </lineage>
</organism>
<dbReference type="InterPro" id="IPR036236">
    <property type="entry name" value="Znf_C2H2_sf"/>
</dbReference>
<keyword evidence="4" id="KW-0677">Repeat</keyword>
<dbReference type="Gene3D" id="3.30.160.60">
    <property type="entry name" value="Classic Zinc Finger"/>
    <property type="match status" value="4"/>
</dbReference>
<dbReference type="PANTHER" id="PTHR24379:SF121">
    <property type="entry name" value="C2H2-TYPE DOMAIN-CONTAINING PROTEIN"/>
    <property type="match status" value="1"/>
</dbReference>
<keyword evidence="10" id="KW-0539">Nucleus</keyword>
<dbReference type="FunFam" id="3.30.160.60:FF:000075">
    <property type="entry name" value="Putative zinc finger protein 536"/>
    <property type="match status" value="1"/>
</dbReference>
<dbReference type="AlphaFoldDB" id="A0A4Y2R0R2"/>
<keyword evidence="15" id="KW-1185">Reference proteome</keyword>
<dbReference type="OrthoDB" id="6713977at2759"/>
<evidence type="ECO:0000256" key="12">
    <source>
        <dbReference type="SAM" id="MobiDB-lite"/>
    </source>
</evidence>
<keyword evidence="6" id="KW-0862">Zinc</keyword>
<feature type="compositionally biased region" description="Polar residues" evidence="12">
    <location>
        <begin position="25"/>
        <end position="34"/>
    </location>
</feature>
<feature type="compositionally biased region" description="Basic and acidic residues" evidence="12">
    <location>
        <begin position="1"/>
        <end position="12"/>
    </location>
</feature>